<evidence type="ECO:0000259" key="6">
    <source>
        <dbReference type="PROSITE" id="PS51503"/>
    </source>
</evidence>
<dbReference type="Proteomes" id="UP000054454">
    <property type="component" value="Unassembled WGS sequence"/>
</dbReference>
<dbReference type="PANTHER" id="PTHR28018">
    <property type="entry name" value="RESPIRATORY SUPERCOMPLEX FACTOR 2, MITOCHONDRIAL"/>
    <property type="match status" value="1"/>
</dbReference>
<dbReference type="PROSITE" id="PS51503">
    <property type="entry name" value="HIG1"/>
    <property type="match status" value="1"/>
</dbReference>
<feature type="transmembrane region" description="Helical" evidence="5">
    <location>
        <begin position="47"/>
        <end position="65"/>
    </location>
</feature>
<evidence type="ECO:0000256" key="2">
    <source>
        <dbReference type="ARBA" id="ARBA00022692"/>
    </source>
</evidence>
<evidence type="ECO:0000256" key="4">
    <source>
        <dbReference type="ARBA" id="ARBA00023136"/>
    </source>
</evidence>
<feature type="domain" description="HIG1" evidence="6">
    <location>
        <begin position="77"/>
        <end position="168"/>
    </location>
</feature>
<evidence type="ECO:0000313" key="8">
    <source>
        <dbReference type="Proteomes" id="UP000054454"/>
    </source>
</evidence>
<gene>
    <name evidence="7" type="ORF">T552_01409</name>
</gene>
<dbReference type="VEuPathDB" id="FungiDB:T552_01409"/>
<dbReference type="InterPro" id="IPR007667">
    <property type="entry name" value="Hypoxia_induced_domain"/>
</dbReference>
<proteinExistence type="predicted"/>
<dbReference type="OrthoDB" id="1915122at2759"/>
<organism evidence="7 8">
    <name type="scientific">Pneumocystis carinii (strain B80)</name>
    <name type="common">Rat pneumocystis pneumonia agent</name>
    <name type="synonym">Pneumocystis carinii f. sp. carinii</name>
    <dbReference type="NCBI Taxonomy" id="1408658"/>
    <lineage>
        <taxon>Eukaryota</taxon>
        <taxon>Fungi</taxon>
        <taxon>Dikarya</taxon>
        <taxon>Ascomycota</taxon>
        <taxon>Taphrinomycotina</taxon>
        <taxon>Pneumocystomycetes</taxon>
        <taxon>Pneumocystaceae</taxon>
        <taxon>Pneumocystis</taxon>
    </lineage>
</organism>
<feature type="transmembrane region" description="Helical" evidence="5">
    <location>
        <begin position="140"/>
        <end position="158"/>
    </location>
</feature>
<comment type="caution">
    <text evidence="7">The sequence shown here is derived from an EMBL/GenBank/DDBJ whole genome shotgun (WGS) entry which is preliminary data.</text>
</comment>
<dbReference type="EMBL" id="LFVZ01000006">
    <property type="protein sequence ID" value="KTW28779.1"/>
    <property type="molecule type" value="Genomic_DNA"/>
</dbReference>
<keyword evidence="3 5" id="KW-1133">Transmembrane helix</keyword>
<accession>A0A0W4ZK89</accession>
<keyword evidence="4 5" id="KW-0472">Membrane</keyword>
<dbReference type="GeneID" id="28936195"/>
<dbReference type="PANTHER" id="PTHR28018:SF3">
    <property type="entry name" value="RESPIRATORY SUPERCOMPLEX FACTOR 2, MITOCHONDRIAL"/>
    <property type="match status" value="1"/>
</dbReference>
<feature type="transmembrane region" description="Helical" evidence="5">
    <location>
        <begin position="105"/>
        <end position="124"/>
    </location>
</feature>
<dbReference type="RefSeq" id="XP_018226146.1">
    <property type="nucleotide sequence ID" value="XM_018369992.1"/>
</dbReference>
<dbReference type="Pfam" id="PF04588">
    <property type="entry name" value="HIG_1_N"/>
    <property type="match status" value="1"/>
</dbReference>
<evidence type="ECO:0000256" key="1">
    <source>
        <dbReference type="ARBA" id="ARBA00004173"/>
    </source>
</evidence>
<dbReference type="GO" id="GO:0005739">
    <property type="term" value="C:mitochondrion"/>
    <property type="evidence" value="ECO:0007669"/>
    <property type="project" value="UniProtKB-SubCell"/>
</dbReference>
<protein>
    <recommendedName>
        <fullName evidence="6">HIG1 domain-containing protein</fullName>
    </recommendedName>
</protein>
<keyword evidence="8" id="KW-1185">Reference proteome</keyword>
<sequence length="178" mass="20190">MKIFSEEEHYRIVINSGIKSGIIALAISIPCAFILNNKWAKFRQLTFPIKSFFVSSIATTALVVSSDNASRNYLKSKYSSSNPVKTIENSNTQSILFKWCSENKWKIIGGSWVLGMIGFMSLLWRDKYLTKTQKLVQARIYSQAITLVVLLISAGLSMNHDRFFGSNKDFKNTNDDNK</sequence>
<feature type="transmembrane region" description="Helical" evidence="5">
    <location>
        <begin position="12"/>
        <end position="35"/>
    </location>
</feature>
<comment type="subcellular location">
    <subcellularLocation>
        <location evidence="1">Mitochondrion</location>
    </subcellularLocation>
</comment>
<reference evidence="8" key="1">
    <citation type="journal article" date="2016" name="Nat. Commun.">
        <title>Genome analysis of three Pneumocystis species reveals adaptation mechanisms to life exclusively in mammalian hosts.</title>
        <authorList>
            <person name="Ma L."/>
            <person name="Chen Z."/>
            <person name="Huang D.W."/>
            <person name="Kutty G."/>
            <person name="Ishihara M."/>
            <person name="Wang H."/>
            <person name="Abouelleil A."/>
            <person name="Bishop L."/>
            <person name="Davey E."/>
            <person name="Deng R."/>
            <person name="Deng X."/>
            <person name="Fan L."/>
            <person name="Fantoni G."/>
            <person name="Fitzgerald M."/>
            <person name="Gogineni E."/>
            <person name="Goldberg J.M."/>
            <person name="Handley G."/>
            <person name="Hu X."/>
            <person name="Huber C."/>
            <person name="Jiao X."/>
            <person name="Jones K."/>
            <person name="Levin J.Z."/>
            <person name="Liu Y."/>
            <person name="Macdonald P."/>
            <person name="Melnikov A."/>
            <person name="Raley C."/>
            <person name="Sassi M."/>
            <person name="Sherman B.T."/>
            <person name="Song X."/>
            <person name="Sykes S."/>
            <person name="Tran B."/>
            <person name="Walsh L."/>
            <person name="Xia Y."/>
            <person name="Yang J."/>
            <person name="Young S."/>
            <person name="Zeng Q."/>
            <person name="Zheng X."/>
            <person name="Stephens R."/>
            <person name="Nusbaum C."/>
            <person name="Birren B.W."/>
            <person name="Azadi P."/>
            <person name="Lempicki R.A."/>
            <person name="Cuomo C.A."/>
            <person name="Kovacs J.A."/>
        </authorList>
    </citation>
    <scope>NUCLEOTIDE SEQUENCE [LARGE SCALE GENOMIC DNA]</scope>
    <source>
        <strain evidence="8">B80</strain>
    </source>
</reference>
<dbReference type="InterPro" id="IPR040153">
    <property type="entry name" value="Rcf2"/>
</dbReference>
<evidence type="ECO:0000313" key="7">
    <source>
        <dbReference type="EMBL" id="KTW28779.1"/>
    </source>
</evidence>
<evidence type="ECO:0000256" key="3">
    <source>
        <dbReference type="ARBA" id="ARBA00022989"/>
    </source>
</evidence>
<dbReference type="GO" id="GO:0033617">
    <property type="term" value="P:mitochondrial respiratory chain complex IV assembly"/>
    <property type="evidence" value="ECO:0007669"/>
    <property type="project" value="TreeGrafter"/>
</dbReference>
<dbReference type="AlphaFoldDB" id="A0A0W4ZK89"/>
<evidence type="ECO:0000256" key="5">
    <source>
        <dbReference type="SAM" id="Phobius"/>
    </source>
</evidence>
<keyword evidence="2 5" id="KW-0812">Transmembrane</keyword>
<name>A0A0W4ZK89_PNEC8</name>